<keyword evidence="3" id="KW-1185">Reference proteome</keyword>
<dbReference type="Proteomes" id="UP001199816">
    <property type="component" value="Unassembled WGS sequence"/>
</dbReference>
<dbReference type="PROSITE" id="PS51257">
    <property type="entry name" value="PROKAR_LIPOPROTEIN"/>
    <property type="match status" value="1"/>
</dbReference>
<dbReference type="RefSeq" id="WP_231004633.1">
    <property type="nucleotide sequence ID" value="NZ_JAJNEC010000005.1"/>
</dbReference>
<feature type="signal peptide" evidence="1">
    <location>
        <begin position="1"/>
        <end position="18"/>
    </location>
</feature>
<name>A0ABS8PR84_9BACT</name>
<accession>A0ABS8PR84</accession>
<dbReference type="EMBL" id="JAJNEC010000005">
    <property type="protein sequence ID" value="MCD2423370.1"/>
    <property type="molecule type" value="Genomic_DNA"/>
</dbReference>
<evidence type="ECO:0000313" key="3">
    <source>
        <dbReference type="Proteomes" id="UP001199816"/>
    </source>
</evidence>
<proteinExistence type="predicted"/>
<comment type="caution">
    <text evidence="2">The sequence shown here is derived from an EMBL/GenBank/DDBJ whole genome shotgun (WGS) entry which is preliminary data.</text>
</comment>
<evidence type="ECO:0000313" key="2">
    <source>
        <dbReference type="EMBL" id="MCD2423370.1"/>
    </source>
</evidence>
<reference evidence="2 3" key="1">
    <citation type="submission" date="2021-11" db="EMBL/GenBank/DDBJ databases">
        <title>Genomic of Niabella pedocola.</title>
        <authorList>
            <person name="Wu T."/>
        </authorList>
    </citation>
    <scope>NUCLEOTIDE SEQUENCE [LARGE SCALE GENOMIC DNA]</scope>
    <source>
        <strain evidence="2 3">JCM 31011</strain>
    </source>
</reference>
<keyword evidence="1" id="KW-0732">Signal</keyword>
<protein>
    <submittedName>
        <fullName evidence="2">Uncharacterized protein</fullName>
    </submittedName>
</protein>
<gene>
    <name evidence="2" type="ORF">LQ567_11405</name>
</gene>
<evidence type="ECO:0000256" key="1">
    <source>
        <dbReference type="SAM" id="SignalP"/>
    </source>
</evidence>
<sequence length="108" mass="12493">MKKNVLVILLLIVFAACSKKNDQGNPPPKDLPVWLQVRITEMKKDPKNKGAIIEKYSWNNSVYYNIRLIYMSCMLCELRDADGTAFDKTLMADFVAHHQRIGTVWTFE</sequence>
<feature type="chain" id="PRO_5047055131" evidence="1">
    <location>
        <begin position="19"/>
        <end position="108"/>
    </location>
</feature>
<organism evidence="2 3">
    <name type="scientific">Niabella pedocola</name>
    <dbReference type="NCBI Taxonomy" id="1752077"/>
    <lineage>
        <taxon>Bacteria</taxon>
        <taxon>Pseudomonadati</taxon>
        <taxon>Bacteroidota</taxon>
        <taxon>Chitinophagia</taxon>
        <taxon>Chitinophagales</taxon>
        <taxon>Chitinophagaceae</taxon>
        <taxon>Niabella</taxon>
    </lineage>
</organism>